<evidence type="ECO:0000259" key="2">
    <source>
        <dbReference type="Pfam" id="PF14501"/>
    </source>
</evidence>
<feature type="transmembrane region" description="Helical" evidence="1">
    <location>
        <begin position="12"/>
        <end position="33"/>
    </location>
</feature>
<feature type="transmembrane region" description="Helical" evidence="1">
    <location>
        <begin position="356"/>
        <end position="375"/>
    </location>
</feature>
<feature type="transmembrane region" description="Helical" evidence="1">
    <location>
        <begin position="297"/>
        <end position="319"/>
    </location>
</feature>
<protein>
    <submittedName>
        <fullName evidence="3">GHKL domain-containing protein</fullName>
    </submittedName>
</protein>
<accession>A0A413F973</accession>
<keyword evidence="1" id="KW-0472">Membrane</keyword>
<dbReference type="EMBL" id="QSBM01000021">
    <property type="protein sequence ID" value="RGX24576.1"/>
    <property type="molecule type" value="Genomic_DNA"/>
</dbReference>
<dbReference type="Pfam" id="PF14501">
    <property type="entry name" value="HATPase_c_5"/>
    <property type="match status" value="1"/>
</dbReference>
<dbReference type="PANTHER" id="PTHR40448:SF1">
    <property type="entry name" value="TWO-COMPONENT SENSOR HISTIDINE KINASE"/>
    <property type="match status" value="1"/>
</dbReference>
<evidence type="ECO:0000256" key="1">
    <source>
        <dbReference type="SAM" id="Phobius"/>
    </source>
</evidence>
<comment type="caution">
    <text evidence="3">The sequence shown here is derived from an EMBL/GenBank/DDBJ whole genome shotgun (WGS) entry which is preliminary data.</text>
</comment>
<keyword evidence="1" id="KW-0812">Transmembrane</keyword>
<feature type="transmembrane region" description="Helical" evidence="1">
    <location>
        <begin position="237"/>
        <end position="253"/>
    </location>
</feature>
<dbReference type="RefSeq" id="WP_007719714.1">
    <property type="nucleotide sequence ID" value="NZ_JAWYJI010000061.1"/>
</dbReference>
<name>A0A413F973_9FIRM</name>
<dbReference type="InterPro" id="IPR036890">
    <property type="entry name" value="HATPase_C_sf"/>
</dbReference>
<feature type="transmembrane region" description="Helical" evidence="1">
    <location>
        <begin position="325"/>
        <end position="344"/>
    </location>
</feature>
<dbReference type="PANTHER" id="PTHR40448">
    <property type="entry name" value="TWO-COMPONENT SENSOR HISTIDINE KINASE"/>
    <property type="match status" value="1"/>
</dbReference>
<dbReference type="SUPFAM" id="SSF55874">
    <property type="entry name" value="ATPase domain of HSP90 chaperone/DNA topoisomerase II/histidine kinase"/>
    <property type="match status" value="1"/>
</dbReference>
<feature type="domain" description="Sensor histidine kinase NatK-like C-terminal" evidence="2">
    <location>
        <begin position="530"/>
        <end position="628"/>
    </location>
</feature>
<keyword evidence="1" id="KW-1133">Transmembrane helix</keyword>
<dbReference type="OrthoDB" id="3173688at2"/>
<dbReference type="CDD" id="cd16935">
    <property type="entry name" value="HATPase_AgrC-ComD-like"/>
    <property type="match status" value="1"/>
</dbReference>
<evidence type="ECO:0000313" key="4">
    <source>
        <dbReference type="Proteomes" id="UP000283880"/>
    </source>
</evidence>
<dbReference type="GO" id="GO:0042802">
    <property type="term" value="F:identical protein binding"/>
    <property type="evidence" value="ECO:0007669"/>
    <property type="project" value="TreeGrafter"/>
</dbReference>
<sequence length="648" mass="73289">MIKQFDFKSLRPILVMLAVSIFSVTVILVLYFYNNRYMGEAGQPSCGILDLSGEGEAASGLRWLVKGWEYYEGELLGPEDFADGKSREPEFVNLGKYGVMSREGAIGWIRGTFRLRLVLPETEQVFALEMPEISASSRMYIQDRLAMEWGDPQESRPGIRSAIVPIRETGEIQILIQVADLASIHAWMFAPPTLGSYEAVARLREVNLYVKAVTMVLACVASLLSLQLAIQIRWWRGFLFFLFCQCFVGYAVWPLIRSGYPLEILPWHAISRFSFFSMLWLAVILENDLYRIRGGVVSAVMGGFCILSLTLSFFVEYIPSVVADWFHYLTEWYKFAVAFYLILVAERALVEEMERAKTLLVMAVAFTSVIFMEQLLPYYEPVIGEPFMVLGCIILIVGLLSILWQDMVDAYRSRAVFVVETGRMNRQLSMQQEHYRQLNARIEETRRLRHDMRHHIRILNTLYQEGNTEQVGEYLRKLTPSMAFKEPVTHTDNYALDAVLCHYEAAAARAGIETEISAGVPERAVLPGDELCVIVGNLMENALEACERQEEGKRFIHLKCIQDSQRLAILLDNSYNGQISYKGGYFRSSKRTGMGIGVESVKAIVKKYGGLAEFEPGDRIFKVSVVIPVTSGESGAKGEGKMTFGGKK</sequence>
<dbReference type="AlphaFoldDB" id="A0A413F973"/>
<dbReference type="Gene3D" id="3.30.565.10">
    <property type="entry name" value="Histidine kinase-like ATPase, C-terminal domain"/>
    <property type="match status" value="1"/>
</dbReference>
<evidence type="ECO:0000313" key="3">
    <source>
        <dbReference type="EMBL" id="RGX24576.1"/>
    </source>
</evidence>
<gene>
    <name evidence="3" type="ORF">DWV29_22685</name>
</gene>
<proteinExistence type="predicted"/>
<organism evidence="3 4">
    <name type="scientific">Enterocloster asparagiformis</name>
    <dbReference type="NCBI Taxonomy" id="333367"/>
    <lineage>
        <taxon>Bacteria</taxon>
        <taxon>Bacillati</taxon>
        <taxon>Bacillota</taxon>
        <taxon>Clostridia</taxon>
        <taxon>Lachnospirales</taxon>
        <taxon>Lachnospiraceae</taxon>
        <taxon>Enterocloster</taxon>
    </lineage>
</organism>
<dbReference type="InterPro" id="IPR032834">
    <property type="entry name" value="NatK-like_C"/>
</dbReference>
<feature type="transmembrane region" description="Helical" evidence="1">
    <location>
        <begin position="387"/>
        <end position="404"/>
    </location>
</feature>
<dbReference type="Proteomes" id="UP000283880">
    <property type="component" value="Unassembled WGS sequence"/>
</dbReference>
<reference evidence="3 4" key="1">
    <citation type="submission" date="2018-08" db="EMBL/GenBank/DDBJ databases">
        <title>A genome reference for cultivated species of the human gut microbiota.</title>
        <authorList>
            <person name="Zou Y."/>
            <person name="Xue W."/>
            <person name="Luo G."/>
        </authorList>
    </citation>
    <scope>NUCLEOTIDE SEQUENCE [LARGE SCALE GENOMIC DNA]</scope>
    <source>
        <strain evidence="3 4">AF04-15</strain>
    </source>
</reference>
<feature type="transmembrane region" description="Helical" evidence="1">
    <location>
        <begin position="208"/>
        <end position="230"/>
    </location>
</feature>